<evidence type="ECO:0000313" key="3">
    <source>
        <dbReference type="Proteomes" id="UP000292136"/>
    </source>
</evidence>
<accession>A0ABY0IT27</accession>
<protein>
    <submittedName>
        <fullName evidence="2">Pimeloyl-ACP methyl ester carboxylesterase</fullName>
    </submittedName>
</protein>
<dbReference type="SUPFAM" id="SSF53474">
    <property type="entry name" value="alpha/beta-Hydrolases"/>
    <property type="match status" value="1"/>
</dbReference>
<gene>
    <name evidence="2" type="ORF">EV678_1033</name>
</gene>
<dbReference type="PRINTS" id="PR00111">
    <property type="entry name" value="ABHYDROLASE"/>
</dbReference>
<dbReference type="InterPro" id="IPR029058">
    <property type="entry name" value="AB_hydrolase_fold"/>
</dbReference>
<proteinExistence type="predicted"/>
<feature type="domain" description="AB hydrolase-1" evidence="1">
    <location>
        <begin position="24"/>
        <end position="247"/>
    </location>
</feature>
<organism evidence="2 3">
    <name type="scientific">Azospira oryzae</name>
    <dbReference type="NCBI Taxonomy" id="146939"/>
    <lineage>
        <taxon>Bacteria</taxon>
        <taxon>Pseudomonadati</taxon>
        <taxon>Pseudomonadota</taxon>
        <taxon>Betaproteobacteria</taxon>
        <taxon>Rhodocyclales</taxon>
        <taxon>Rhodocyclaceae</taxon>
        <taxon>Azospira</taxon>
    </lineage>
</organism>
<dbReference type="InterPro" id="IPR000639">
    <property type="entry name" value="Epox_hydrolase-like"/>
</dbReference>
<dbReference type="PANTHER" id="PTHR43194:SF2">
    <property type="entry name" value="PEROXISOMAL MEMBRANE PROTEIN LPX1"/>
    <property type="match status" value="1"/>
</dbReference>
<dbReference type="PRINTS" id="PR00412">
    <property type="entry name" value="EPOXHYDRLASE"/>
</dbReference>
<dbReference type="RefSeq" id="WP_130458746.1">
    <property type="nucleotide sequence ID" value="NZ_SHKM01000001.1"/>
</dbReference>
<sequence length="261" mass="27484">MELIVRDTKIYAYTGGKTFDPQKPALVFLHGAANDHTVWGLQSRYFANHGYSVLAVDLPGHGRSGGEPLASIGALADWVADLLDAAGVEKAVLAGHSMGSLTALEAAARHPGRIGKIALLGSAVPMAVSEQLLAAAKDKPEKAYRMINQWSNAQGLGGNTVPGAWQPGASLALMRRARAGSLFVDLSNCNDYQTGLEAAAKVQCPALLVIAKRDLMTPPRAAGDLAKALKDVRKAEIDGAGHAMMAEQPDRVLDALRAFLL</sequence>
<evidence type="ECO:0000313" key="2">
    <source>
        <dbReference type="EMBL" id="RZT90222.1"/>
    </source>
</evidence>
<dbReference type="EMBL" id="SHKM01000001">
    <property type="protein sequence ID" value="RZT90222.1"/>
    <property type="molecule type" value="Genomic_DNA"/>
</dbReference>
<reference evidence="2 3" key="1">
    <citation type="submission" date="2019-02" db="EMBL/GenBank/DDBJ databases">
        <title>Genomic Encyclopedia of Type Strains, Phase IV (KMG-IV): sequencing the most valuable type-strain genomes for metagenomic binning, comparative biology and taxonomic classification.</title>
        <authorList>
            <person name="Goeker M."/>
        </authorList>
    </citation>
    <scope>NUCLEOTIDE SEQUENCE [LARGE SCALE GENOMIC DNA]</scope>
    <source>
        <strain evidence="2 3">DSM 21223</strain>
    </source>
</reference>
<dbReference type="InterPro" id="IPR000073">
    <property type="entry name" value="AB_hydrolase_1"/>
</dbReference>
<dbReference type="PANTHER" id="PTHR43194">
    <property type="entry name" value="HYDROLASE ALPHA/BETA FOLD FAMILY"/>
    <property type="match status" value="1"/>
</dbReference>
<evidence type="ECO:0000259" key="1">
    <source>
        <dbReference type="Pfam" id="PF00561"/>
    </source>
</evidence>
<comment type="caution">
    <text evidence="2">The sequence shown here is derived from an EMBL/GenBank/DDBJ whole genome shotgun (WGS) entry which is preliminary data.</text>
</comment>
<dbReference type="Proteomes" id="UP000292136">
    <property type="component" value="Unassembled WGS sequence"/>
</dbReference>
<name>A0ABY0IT27_9RHOO</name>
<dbReference type="Gene3D" id="3.40.50.1820">
    <property type="entry name" value="alpha/beta hydrolase"/>
    <property type="match status" value="1"/>
</dbReference>
<dbReference type="Pfam" id="PF00561">
    <property type="entry name" value="Abhydrolase_1"/>
    <property type="match status" value="1"/>
</dbReference>
<dbReference type="InterPro" id="IPR050228">
    <property type="entry name" value="Carboxylesterase_BioH"/>
</dbReference>
<keyword evidence="3" id="KW-1185">Reference proteome</keyword>